<keyword evidence="1" id="KW-0472">Membrane</keyword>
<evidence type="ECO:0000256" key="1">
    <source>
        <dbReference type="SAM" id="Phobius"/>
    </source>
</evidence>
<dbReference type="OrthoDB" id="2973940at2"/>
<evidence type="ECO:0000313" key="2">
    <source>
        <dbReference type="EMBL" id="TFJ93135.1"/>
    </source>
</evidence>
<dbReference type="Proteomes" id="UP000298484">
    <property type="component" value="Unassembled WGS sequence"/>
</dbReference>
<name>A0A4Y9ACH6_9BACI</name>
<evidence type="ECO:0000313" key="3">
    <source>
        <dbReference type="Proteomes" id="UP000298484"/>
    </source>
</evidence>
<keyword evidence="1" id="KW-1133">Transmembrane helix</keyword>
<dbReference type="AlphaFoldDB" id="A0A4Y9ACH6"/>
<organism evidence="2 3">
    <name type="scientific">Lentibacillus salicampi</name>
    <dbReference type="NCBI Taxonomy" id="175306"/>
    <lineage>
        <taxon>Bacteria</taxon>
        <taxon>Bacillati</taxon>
        <taxon>Bacillota</taxon>
        <taxon>Bacilli</taxon>
        <taxon>Bacillales</taxon>
        <taxon>Bacillaceae</taxon>
        <taxon>Lentibacillus</taxon>
    </lineage>
</organism>
<dbReference type="EMBL" id="SRHY01000010">
    <property type="protein sequence ID" value="TFJ93135.1"/>
    <property type="molecule type" value="Genomic_DNA"/>
</dbReference>
<proteinExistence type="predicted"/>
<reference evidence="2 3" key="1">
    <citation type="submission" date="2019-03" db="EMBL/GenBank/DDBJ databases">
        <title>Genome sequence of Lentibacillus salicampi ATCC BAA-719.</title>
        <authorList>
            <person name="Maclea K.S."/>
            <person name="Simoes Junior M."/>
        </authorList>
    </citation>
    <scope>NUCLEOTIDE SEQUENCE [LARGE SCALE GENOMIC DNA]</scope>
    <source>
        <strain evidence="2 3">ATCC BAA-719</strain>
    </source>
</reference>
<accession>A0A4Y9ACH6</accession>
<dbReference type="RefSeq" id="WP_135109806.1">
    <property type="nucleotide sequence ID" value="NZ_SRHY01000010.1"/>
</dbReference>
<keyword evidence="3" id="KW-1185">Reference proteome</keyword>
<comment type="caution">
    <text evidence="2">The sequence shown here is derived from an EMBL/GenBank/DDBJ whole genome shotgun (WGS) entry which is preliminary data.</text>
</comment>
<keyword evidence="1" id="KW-0812">Transmembrane</keyword>
<protein>
    <submittedName>
        <fullName evidence="2">Uncharacterized protein</fullName>
    </submittedName>
</protein>
<gene>
    <name evidence="2" type="ORF">E4U82_08685</name>
</gene>
<feature type="transmembrane region" description="Helical" evidence="1">
    <location>
        <begin position="35"/>
        <end position="56"/>
    </location>
</feature>
<sequence>MSKKTILILGIVYAVATLILNNVLQTTIGGFMMTLSFLALVVAIVGAIYCLIKFSIKQFIYNRKNRNIIE</sequence>